<protein>
    <submittedName>
        <fullName evidence="1">Uncharacterized protein</fullName>
    </submittedName>
</protein>
<keyword evidence="2" id="KW-1185">Reference proteome</keyword>
<evidence type="ECO:0000313" key="1">
    <source>
        <dbReference type="EMBL" id="CAH8348930.1"/>
    </source>
</evidence>
<gene>
    <name evidence="1" type="ORF">ERUC_LOCUS17505</name>
</gene>
<dbReference type="EMBL" id="CAKOAT010161821">
    <property type="protein sequence ID" value="CAH8348930.1"/>
    <property type="molecule type" value="Genomic_DNA"/>
</dbReference>
<name>A0ABC8JZD1_ERUVS</name>
<comment type="caution">
    <text evidence="1">The sequence shown here is derived from an EMBL/GenBank/DDBJ whole genome shotgun (WGS) entry which is preliminary data.</text>
</comment>
<sequence>MEPPAATAAAAAYGNRRDAAAVKGFSNDSAADQTNDYQIKIKAFQTPMVRRLGTGVSAIQNHVGREEWLAINFTQLNRR</sequence>
<organism evidence="1 2">
    <name type="scientific">Eruca vesicaria subsp. sativa</name>
    <name type="common">Garden rocket</name>
    <name type="synonym">Eruca sativa</name>
    <dbReference type="NCBI Taxonomy" id="29727"/>
    <lineage>
        <taxon>Eukaryota</taxon>
        <taxon>Viridiplantae</taxon>
        <taxon>Streptophyta</taxon>
        <taxon>Embryophyta</taxon>
        <taxon>Tracheophyta</taxon>
        <taxon>Spermatophyta</taxon>
        <taxon>Magnoliopsida</taxon>
        <taxon>eudicotyledons</taxon>
        <taxon>Gunneridae</taxon>
        <taxon>Pentapetalae</taxon>
        <taxon>rosids</taxon>
        <taxon>malvids</taxon>
        <taxon>Brassicales</taxon>
        <taxon>Brassicaceae</taxon>
        <taxon>Brassiceae</taxon>
        <taxon>Eruca</taxon>
    </lineage>
</organism>
<reference evidence="1 2" key="1">
    <citation type="submission" date="2022-03" db="EMBL/GenBank/DDBJ databases">
        <authorList>
            <person name="Macdonald S."/>
            <person name="Ahmed S."/>
            <person name="Newling K."/>
        </authorList>
    </citation>
    <scope>NUCLEOTIDE SEQUENCE [LARGE SCALE GENOMIC DNA]</scope>
</reference>
<dbReference type="AlphaFoldDB" id="A0ABC8JZD1"/>
<accession>A0ABC8JZD1</accession>
<evidence type="ECO:0000313" key="2">
    <source>
        <dbReference type="Proteomes" id="UP001642260"/>
    </source>
</evidence>
<dbReference type="Proteomes" id="UP001642260">
    <property type="component" value="Unassembled WGS sequence"/>
</dbReference>
<proteinExistence type="predicted"/>